<name>A0ACB7UHP9_DIOAL</name>
<sequence>MKGGRKPALVRSKRPRSPKSPTCGRCFRSSHKTEDCRHQIVCLRCACVGHMAAHCPVEPHRSPKHKKVHVRSKWKNTPGSSLAISEPLNVDGQAAEQRDHSHKRTSLSLPLTSESAELRKKLAKVAVVGLVEGFVNENSILEVVPSIINRKIAEPVTPINDCNFLILLDSRAEVKKVVKLGTCKVSTKDGPCVLISACVIVPRSVIILH</sequence>
<keyword evidence="2" id="KW-1185">Reference proteome</keyword>
<keyword evidence="1" id="KW-0067">ATP-binding</keyword>
<protein>
    <submittedName>
        <fullName evidence="1">RNA helicase protein</fullName>
        <ecNumber evidence="1">3.6.4.13</ecNumber>
    </submittedName>
</protein>
<organism evidence="1 2">
    <name type="scientific">Dioscorea alata</name>
    <name type="common">Purple yam</name>
    <dbReference type="NCBI Taxonomy" id="55571"/>
    <lineage>
        <taxon>Eukaryota</taxon>
        <taxon>Viridiplantae</taxon>
        <taxon>Streptophyta</taxon>
        <taxon>Embryophyta</taxon>
        <taxon>Tracheophyta</taxon>
        <taxon>Spermatophyta</taxon>
        <taxon>Magnoliopsida</taxon>
        <taxon>Liliopsida</taxon>
        <taxon>Dioscoreales</taxon>
        <taxon>Dioscoreaceae</taxon>
        <taxon>Dioscorea</taxon>
    </lineage>
</organism>
<proteinExistence type="predicted"/>
<evidence type="ECO:0000313" key="1">
    <source>
        <dbReference type="EMBL" id="KAH7659788.1"/>
    </source>
</evidence>
<dbReference type="EC" id="3.6.4.13" evidence="1"/>
<keyword evidence="1" id="KW-0378">Hydrolase</keyword>
<comment type="caution">
    <text evidence="1">The sequence shown here is derived from an EMBL/GenBank/DDBJ whole genome shotgun (WGS) entry which is preliminary data.</text>
</comment>
<gene>
    <name evidence="1" type="ORF">IHE45_16G054100</name>
</gene>
<dbReference type="Proteomes" id="UP000827976">
    <property type="component" value="Chromosome 16"/>
</dbReference>
<keyword evidence="1" id="KW-0347">Helicase</keyword>
<evidence type="ECO:0000313" key="2">
    <source>
        <dbReference type="Proteomes" id="UP000827976"/>
    </source>
</evidence>
<reference evidence="2" key="1">
    <citation type="journal article" date="2022" name="Nat. Commun.">
        <title>Chromosome evolution and the genetic basis of agronomically important traits in greater yam.</title>
        <authorList>
            <person name="Bredeson J.V."/>
            <person name="Lyons J.B."/>
            <person name="Oniyinde I.O."/>
            <person name="Okereke N.R."/>
            <person name="Kolade O."/>
            <person name="Nnabue I."/>
            <person name="Nwadili C.O."/>
            <person name="Hribova E."/>
            <person name="Parker M."/>
            <person name="Nwogha J."/>
            <person name="Shu S."/>
            <person name="Carlson J."/>
            <person name="Kariba R."/>
            <person name="Muthemba S."/>
            <person name="Knop K."/>
            <person name="Barton G.J."/>
            <person name="Sherwood A.V."/>
            <person name="Lopez-Montes A."/>
            <person name="Asiedu R."/>
            <person name="Jamnadass R."/>
            <person name="Muchugi A."/>
            <person name="Goodstein D."/>
            <person name="Egesi C.N."/>
            <person name="Featherston J."/>
            <person name="Asfaw A."/>
            <person name="Simpson G.G."/>
            <person name="Dolezel J."/>
            <person name="Hendre P.S."/>
            <person name="Van Deynze A."/>
            <person name="Kumar P.L."/>
            <person name="Obidiegwu J.E."/>
            <person name="Bhattacharjee R."/>
            <person name="Rokhsar D.S."/>
        </authorList>
    </citation>
    <scope>NUCLEOTIDE SEQUENCE [LARGE SCALE GENOMIC DNA]</scope>
    <source>
        <strain evidence="2">cv. TDa95/00328</strain>
    </source>
</reference>
<keyword evidence="1" id="KW-0547">Nucleotide-binding</keyword>
<accession>A0ACB7UHP9</accession>
<dbReference type="EMBL" id="CM037026">
    <property type="protein sequence ID" value="KAH7659788.1"/>
    <property type="molecule type" value="Genomic_DNA"/>
</dbReference>